<dbReference type="GO" id="GO:0005886">
    <property type="term" value="C:plasma membrane"/>
    <property type="evidence" value="ECO:0007669"/>
    <property type="project" value="TreeGrafter"/>
</dbReference>
<evidence type="ECO:0000256" key="1">
    <source>
        <dbReference type="ARBA" id="ARBA00004141"/>
    </source>
</evidence>
<feature type="transmembrane region" description="Helical" evidence="5">
    <location>
        <begin position="125"/>
        <end position="149"/>
    </location>
</feature>
<evidence type="ECO:0000256" key="4">
    <source>
        <dbReference type="ARBA" id="ARBA00023136"/>
    </source>
</evidence>
<dbReference type="Proteomes" id="UP000463470">
    <property type="component" value="Unassembled WGS sequence"/>
</dbReference>
<name>A0A845L650_9FIRM</name>
<reference evidence="6 7" key="1">
    <citation type="submission" date="2020-01" db="EMBL/GenBank/DDBJ databases">
        <title>Whole-genome sequence of Heliobacterium undosum DSM 13378.</title>
        <authorList>
            <person name="Kyndt J.A."/>
            <person name="Meyer T.E."/>
        </authorList>
    </citation>
    <scope>NUCLEOTIDE SEQUENCE [LARGE SCALE GENOMIC DNA]</scope>
    <source>
        <strain evidence="6 7">DSM 13378</strain>
    </source>
</reference>
<comment type="caution">
    <text evidence="6">The sequence shown here is derived from an EMBL/GenBank/DDBJ whole genome shotgun (WGS) entry which is preliminary data.</text>
</comment>
<keyword evidence="2 5" id="KW-0812">Transmembrane</keyword>
<proteinExistence type="predicted"/>
<feature type="transmembrane region" description="Helical" evidence="5">
    <location>
        <begin position="229"/>
        <end position="249"/>
    </location>
</feature>
<keyword evidence="4 5" id="KW-0472">Membrane</keyword>
<sequence>MVVGVLALSAAIRKTGLVYRLALLVLSRFPPNYLAQTFAWTVAGAVLTPVIPSPDGRIAMIAPVVTALSETLRLKPCSRGSIGLAMSCLLGFGHMSFLFLNGAAVCLLILGLLPEDVRQTVSFGAWFEAALPMASVFLALSYLSIVTLYRHKEEIQLRPDIIKAQLQVLGPLTVFEKRALVAIIVSILGFLFEPWHHVHPAWVSLSSMLIVYGSSVLRDQDIRTELDWNFLLSFGAMLGMGNAISASGLTDELARYCGPYLAEFVTNTHLFFGCIILFIVLLRFLLPLPPALLVAMLSITPISSMAGVSPFVIGLVLLLSSNPWFLPFQNWMCHSLFENTEGKLFRHEQTVTLSLAYVFVCLVAVTVSIPFWRTLGLIY</sequence>
<feature type="transmembrane region" description="Helical" evidence="5">
    <location>
        <begin position="198"/>
        <end position="217"/>
    </location>
</feature>
<feature type="transmembrane region" description="Helical" evidence="5">
    <location>
        <begin position="169"/>
        <end position="192"/>
    </location>
</feature>
<dbReference type="AlphaFoldDB" id="A0A845L650"/>
<evidence type="ECO:0000313" key="6">
    <source>
        <dbReference type="EMBL" id="MZP29238.1"/>
    </source>
</evidence>
<evidence type="ECO:0000256" key="5">
    <source>
        <dbReference type="SAM" id="Phobius"/>
    </source>
</evidence>
<feature type="transmembrane region" description="Helical" evidence="5">
    <location>
        <begin position="269"/>
        <end position="286"/>
    </location>
</feature>
<dbReference type="PANTHER" id="PTHR10283">
    <property type="entry name" value="SOLUTE CARRIER FAMILY 13 MEMBER"/>
    <property type="match status" value="1"/>
</dbReference>
<keyword evidence="7" id="KW-1185">Reference proteome</keyword>
<protein>
    <submittedName>
        <fullName evidence="6">Uncharacterized protein</fullName>
    </submittedName>
</protein>
<dbReference type="OrthoDB" id="9766267at2"/>
<feature type="transmembrane region" description="Helical" evidence="5">
    <location>
        <begin position="82"/>
        <end position="113"/>
    </location>
</feature>
<feature type="transmembrane region" description="Helical" evidence="5">
    <location>
        <begin position="293"/>
        <end position="319"/>
    </location>
</feature>
<dbReference type="InterPro" id="IPR001898">
    <property type="entry name" value="SLC13A/DASS"/>
</dbReference>
<evidence type="ECO:0000256" key="2">
    <source>
        <dbReference type="ARBA" id="ARBA00022692"/>
    </source>
</evidence>
<dbReference type="Pfam" id="PF00939">
    <property type="entry name" value="Na_sulph_symp"/>
    <property type="match status" value="1"/>
</dbReference>
<keyword evidence="3 5" id="KW-1133">Transmembrane helix</keyword>
<dbReference type="GO" id="GO:0022857">
    <property type="term" value="F:transmembrane transporter activity"/>
    <property type="evidence" value="ECO:0007669"/>
    <property type="project" value="InterPro"/>
</dbReference>
<comment type="subcellular location">
    <subcellularLocation>
        <location evidence="1">Membrane</location>
        <topology evidence="1">Multi-pass membrane protein</topology>
    </subcellularLocation>
</comment>
<accession>A0A845L650</accession>
<feature type="transmembrane region" description="Helical" evidence="5">
    <location>
        <begin position="351"/>
        <end position="372"/>
    </location>
</feature>
<evidence type="ECO:0000313" key="7">
    <source>
        <dbReference type="Proteomes" id="UP000463470"/>
    </source>
</evidence>
<evidence type="ECO:0000256" key="3">
    <source>
        <dbReference type="ARBA" id="ARBA00022989"/>
    </source>
</evidence>
<organism evidence="6 7">
    <name type="scientific">Heliomicrobium undosum</name>
    <dbReference type="NCBI Taxonomy" id="121734"/>
    <lineage>
        <taxon>Bacteria</taxon>
        <taxon>Bacillati</taxon>
        <taxon>Bacillota</taxon>
        <taxon>Clostridia</taxon>
        <taxon>Eubacteriales</taxon>
        <taxon>Heliobacteriaceae</taxon>
        <taxon>Heliomicrobium</taxon>
    </lineage>
</organism>
<dbReference type="RefSeq" id="WP_161256291.1">
    <property type="nucleotide sequence ID" value="NZ_WXEY01000004.1"/>
</dbReference>
<dbReference type="EMBL" id="WXEY01000004">
    <property type="protein sequence ID" value="MZP29238.1"/>
    <property type="molecule type" value="Genomic_DNA"/>
</dbReference>
<gene>
    <name evidence="6" type="ORF">GTO91_05900</name>
</gene>